<gene>
    <name evidence="5" type="ORF">GND95_11240</name>
</gene>
<dbReference type="InterPro" id="IPR011006">
    <property type="entry name" value="CheY-like_superfamily"/>
</dbReference>
<name>A0A7C8HDJ3_9FIRM</name>
<dbReference type="OrthoDB" id="9790669at2"/>
<feature type="modified residue" description="4-aspartylphosphate" evidence="3">
    <location>
        <position position="52"/>
    </location>
</feature>
<dbReference type="EMBL" id="WSLF01000012">
    <property type="protein sequence ID" value="KAE9631329.1"/>
    <property type="molecule type" value="Genomic_DNA"/>
</dbReference>
<dbReference type="GO" id="GO:0000160">
    <property type="term" value="P:phosphorelay signal transduction system"/>
    <property type="evidence" value="ECO:0007669"/>
    <property type="project" value="InterPro"/>
</dbReference>
<evidence type="ECO:0000256" key="2">
    <source>
        <dbReference type="ARBA" id="ARBA00024867"/>
    </source>
</evidence>
<accession>A0A7C8HDJ3</accession>
<sequence>MTVLIVDDAAFVRTVLRNMIQQMGHTVVGEAFNGHDAVRKAKELKPDVITMDIVMPSMDGIEAVKEILKESPNAYILMCTAMGQKRMVIQAIMAGAKDFIVKPFNQDRLEEALIKCKRYLDLIK</sequence>
<evidence type="ECO:0000313" key="5">
    <source>
        <dbReference type="EMBL" id="KAE9631329.1"/>
    </source>
</evidence>
<feature type="domain" description="Response regulatory" evidence="4">
    <location>
        <begin position="2"/>
        <end position="117"/>
    </location>
</feature>
<dbReference type="InterPro" id="IPR001789">
    <property type="entry name" value="Sig_transdc_resp-reg_receiver"/>
</dbReference>
<dbReference type="PANTHER" id="PTHR43228">
    <property type="entry name" value="TWO-COMPONENT RESPONSE REGULATOR"/>
    <property type="match status" value="1"/>
</dbReference>
<keyword evidence="3" id="KW-0597">Phosphoprotein</keyword>
<dbReference type="SMART" id="SM00448">
    <property type="entry name" value="REC"/>
    <property type="match status" value="1"/>
</dbReference>
<dbReference type="RefSeq" id="WP_158741257.1">
    <property type="nucleotide sequence ID" value="NZ_JAFBEP010000002.1"/>
</dbReference>
<keyword evidence="6" id="KW-1185">Reference proteome</keyword>
<reference evidence="5 6" key="1">
    <citation type="submission" date="2019-12" db="EMBL/GenBank/DDBJ databases">
        <title>Defluviitalea raffinosedens, isolated from a biogas fermenter, genome sequencing and characterization.</title>
        <authorList>
            <person name="Rettenmaier R."/>
            <person name="Schneider M."/>
            <person name="Neuhaus K."/>
            <person name="Liebl W."/>
            <person name="Zverlov V."/>
        </authorList>
    </citation>
    <scope>NUCLEOTIDE SEQUENCE [LARGE SCALE GENOMIC DNA]</scope>
    <source>
        <strain evidence="5 6">249c-K6</strain>
    </source>
</reference>
<comment type="caution">
    <text evidence="5">The sequence shown here is derived from an EMBL/GenBank/DDBJ whole genome shotgun (WGS) entry which is preliminary data.</text>
</comment>
<dbReference type="Pfam" id="PF00072">
    <property type="entry name" value="Response_reg"/>
    <property type="match status" value="1"/>
</dbReference>
<dbReference type="SUPFAM" id="SSF52172">
    <property type="entry name" value="CheY-like"/>
    <property type="match status" value="1"/>
</dbReference>
<dbReference type="PROSITE" id="PS50110">
    <property type="entry name" value="RESPONSE_REGULATORY"/>
    <property type="match status" value="1"/>
</dbReference>
<evidence type="ECO:0000256" key="1">
    <source>
        <dbReference type="ARBA" id="ARBA00018672"/>
    </source>
</evidence>
<dbReference type="PANTHER" id="PTHR43228:SF1">
    <property type="entry name" value="TWO-COMPONENT RESPONSE REGULATOR ARR22"/>
    <property type="match status" value="1"/>
</dbReference>
<dbReference type="InterPro" id="IPR052048">
    <property type="entry name" value="ST_Response_Regulator"/>
</dbReference>
<proteinExistence type="predicted"/>
<organism evidence="5 6">
    <name type="scientific">Defluviitalea raffinosedens</name>
    <dbReference type="NCBI Taxonomy" id="1450156"/>
    <lineage>
        <taxon>Bacteria</taxon>
        <taxon>Bacillati</taxon>
        <taxon>Bacillota</taxon>
        <taxon>Clostridia</taxon>
        <taxon>Lachnospirales</taxon>
        <taxon>Defluviitaleaceae</taxon>
        <taxon>Defluviitalea</taxon>
    </lineage>
</organism>
<evidence type="ECO:0000256" key="3">
    <source>
        <dbReference type="PROSITE-ProRule" id="PRU00169"/>
    </source>
</evidence>
<evidence type="ECO:0000259" key="4">
    <source>
        <dbReference type="PROSITE" id="PS50110"/>
    </source>
</evidence>
<dbReference type="Proteomes" id="UP000483018">
    <property type="component" value="Unassembled WGS sequence"/>
</dbReference>
<comment type="function">
    <text evidence="2">May play the central regulatory role in sporulation. It may be an element of the effector pathway responsible for the activation of sporulation genes in response to nutritional stress. Spo0A may act in concert with spo0H (a sigma factor) to control the expression of some genes that are critical to the sporulation process.</text>
</comment>
<evidence type="ECO:0000313" key="6">
    <source>
        <dbReference type="Proteomes" id="UP000483018"/>
    </source>
</evidence>
<dbReference type="AlphaFoldDB" id="A0A7C8HDJ3"/>
<protein>
    <recommendedName>
        <fullName evidence="1">Stage 0 sporulation protein A homolog</fullName>
    </recommendedName>
</protein>
<dbReference type="Gene3D" id="3.40.50.2300">
    <property type="match status" value="1"/>
</dbReference>